<dbReference type="PANTHER" id="PTHR30634:SF16">
    <property type="entry name" value="OUTER-MEMBRANE LIPOPROTEIN LOLB"/>
    <property type="match status" value="1"/>
</dbReference>
<dbReference type="STRING" id="284581.AMD01_16700"/>
<dbReference type="RefSeq" id="WP_053402869.1">
    <property type="nucleotide sequence ID" value="NZ_LILC01000023.1"/>
</dbReference>
<dbReference type="InterPro" id="IPR036465">
    <property type="entry name" value="vWFA_dom_sf"/>
</dbReference>
<comment type="caution">
    <text evidence="1">The sequence shown here is derived from an EMBL/GenBank/DDBJ whole genome shotgun (WGS) entry which is preliminary data.</text>
</comment>
<evidence type="ECO:0000313" key="2">
    <source>
        <dbReference type="Proteomes" id="UP000037558"/>
    </source>
</evidence>
<keyword evidence="2" id="KW-1185">Reference proteome</keyword>
<dbReference type="AlphaFoldDB" id="A0A0M0KW70"/>
<evidence type="ECO:0008006" key="3">
    <source>
        <dbReference type="Google" id="ProtNLM"/>
    </source>
</evidence>
<dbReference type="PATRIC" id="fig|284581.3.peg.2842"/>
<dbReference type="OrthoDB" id="9789979at2"/>
<name>A0A0M0KW70_9BACI</name>
<gene>
    <name evidence="1" type="ORF">AMD01_16700</name>
</gene>
<reference evidence="2" key="1">
    <citation type="submission" date="2015-08" db="EMBL/GenBank/DDBJ databases">
        <title>Fjat-14210 dsm16467.</title>
        <authorList>
            <person name="Liu B."/>
            <person name="Wang J."/>
            <person name="Zhu Y."/>
            <person name="Liu G."/>
            <person name="Chen Q."/>
            <person name="Chen Z."/>
            <person name="Lan J."/>
            <person name="Che J."/>
            <person name="Ge C."/>
            <person name="Shi H."/>
            <person name="Pan Z."/>
            <person name="Liu X."/>
        </authorList>
    </citation>
    <scope>NUCLEOTIDE SEQUENCE [LARGE SCALE GENOMIC DNA]</scope>
    <source>
        <strain evidence="2">DSM 16467</strain>
    </source>
</reference>
<accession>A0A0M0KW70</accession>
<proteinExistence type="predicted"/>
<dbReference type="PANTHER" id="PTHR30634">
    <property type="entry name" value="OUTER MEMBRANE LOLAB LIPOPROTEIN INSERTION APPARATUS"/>
    <property type="match status" value="1"/>
</dbReference>
<dbReference type="Pfam" id="PF05762">
    <property type="entry name" value="VWA_CoxE"/>
    <property type="match status" value="1"/>
</dbReference>
<dbReference type="InterPro" id="IPR050458">
    <property type="entry name" value="LolB"/>
</dbReference>
<organism evidence="1 2">
    <name type="scientific">Priestia koreensis</name>
    <dbReference type="NCBI Taxonomy" id="284581"/>
    <lineage>
        <taxon>Bacteria</taxon>
        <taxon>Bacillati</taxon>
        <taxon>Bacillota</taxon>
        <taxon>Bacilli</taxon>
        <taxon>Bacillales</taxon>
        <taxon>Bacillaceae</taxon>
        <taxon>Priestia</taxon>
    </lineage>
</organism>
<evidence type="ECO:0000313" key="1">
    <source>
        <dbReference type="EMBL" id="KOO43059.1"/>
    </source>
</evidence>
<sequence>MSEQMKKWRLILGEAAERTFNEQGFTASSLSVEERLMDEALHALYEGDQQLGRSIKLSKWLGDVRTLFPSDIVSVIQQDAIEKRGLTQLLFEPETLKSVTPSIEMVATLMALKGHIPEQTKETARELIATVVEEIKSRLENDIQQAVKGVLNRKQRTPLGSGAQSIDWKYTIQRNLKNYDRERKVVIPERFYFYERERKSTNWTIILDIDQSGSMADSVIYASIIGSIFASLPALNTHVIAFDTEVVDLTEQCQDDPVDMLFGIQLGGGTDINRSLGYCKPLIENPDKTIFILISDLYENGNEAAMMRKMKELKEDGVKVISLLALSDDGVPSYDERNARRLASMGIPCFGCSPQLLPELIEQALKGEDLSQWKSTNNHK</sequence>
<protein>
    <recommendedName>
        <fullName evidence="3">von Willebrand factor A</fullName>
    </recommendedName>
</protein>
<dbReference type="InterPro" id="IPR008912">
    <property type="entry name" value="Uncharacterised_CoxE"/>
</dbReference>
<dbReference type="EMBL" id="LILC01000023">
    <property type="protein sequence ID" value="KOO43059.1"/>
    <property type="molecule type" value="Genomic_DNA"/>
</dbReference>
<dbReference type="Proteomes" id="UP000037558">
    <property type="component" value="Unassembled WGS sequence"/>
</dbReference>
<dbReference type="Gene3D" id="3.40.50.410">
    <property type="entry name" value="von Willebrand factor, type A domain"/>
    <property type="match status" value="1"/>
</dbReference>
<dbReference type="SUPFAM" id="SSF53300">
    <property type="entry name" value="vWA-like"/>
    <property type="match status" value="1"/>
</dbReference>